<dbReference type="Gene3D" id="1.10.150.240">
    <property type="entry name" value="Putative phosphatase, domain 2"/>
    <property type="match status" value="1"/>
</dbReference>
<gene>
    <name evidence="1" type="ORF">MUG09_05395</name>
</gene>
<proteinExistence type="predicted"/>
<name>A0ABY4DD76_9SPIR</name>
<dbReference type="Proteomes" id="UP000829708">
    <property type="component" value="Chromosome"/>
</dbReference>
<dbReference type="EMBL" id="CP094929">
    <property type="protein sequence ID" value="UOM52208.1"/>
    <property type="molecule type" value="Genomic_DNA"/>
</dbReference>
<dbReference type="SFLD" id="SFLDG01129">
    <property type="entry name" value="C1.5:_HAD__Beta-PGM__Phosphata"/>
    <property type="match status" value="1"/>
</dbReference>
<dbReference type="InterPro" id="IPR023214">
    <property type="entry name" value="HAD_sf"/>
</dbReference>
<dbReference type="PANTHER" id="PTHR43611">
    <property type="entry name" value="ALPHA-D-GLUCOSE 1-PHOSPHATE PHOSPHATASE"/>
    <property type="match status" value="1"/>
</dbReference>
<dbReference type="Gene3D" id="3.40.50.1000">
    <property type="entry name" value="HAD superfamily/HAD-like"/>
    <property type="match status" value="1"/>
</dbReference>
<accession>A0ABY4DD76</accession>
<sequence length="283" mass="32228">MYDRLCTDLSSGHPAQEVLQQFTDRLDAFPLQRLDCPMNRCLLVTDRADSVEEAQRLGMGSMLAHGRFGLDSLLPHLSWVDSTIPDPCSLFLFDMGNVVVKNITMLDKIAKRWNLDREEFFTDYLHYEFPLMDGTFSSAQYWAHVKEVFGTEVEGDPFYDAFEPVFNDEIISLIAKLRAAGKRVVCASNTIDPHWRILDAMGALSLFDEVYASHLMRTTKPSRHFFMQILQSEGCPIEQAYFIDDHEPNIERARSFGLASLLYADKGGREASERLSSAFSFVL</sequence>
<dbReference type="SFLD" id="SFLDS00003">
    <property type="entry name" value="Haloacid_Dehalogenase"/>
    <property type="match status" value="1"/>
</dbReference>
<dbReference type="InterPro" id="IPR036412">
    <property type="entry name" value="HAD-like_sf"/>
</dbReference>
<evidence type="ECO:0000313" key="2">
    <source>
        <dbReference type="Proteomes" id="UP000829708"/>
    </source>
</evidence>
<dbReference type="Pfam" id="PF00702">
    <property type="entry name" value="Hydrolase"/>
    <property type="match status" value="1"/>
</dbReference>
<reference evidence="2" key="1">
    <citation type="journal article" date="2024" name="J Bioinform Genom">
        <title>Complete genome sequence of the type strain bacterium Sphaerochaeta associata GLS2t (VKM B-2742)t.</title>
        <authorList>
            <person name="Troshina O.Y."/>
            <person name="Tepeeva A.N."/>
            <person name="Arzamasceva V.O."/>
            <person name="Whitman W.B."/>
            <person name="Varghese N."/>
            <person name="Shapiro N."/>
            <person name="Woyke T."/>
            <person name="Kripides N.C."/>
            <person name="Vasilenko O.V."/>
        </authorList>
    </citation>
    <scope>NUCLEOTIDE SEQUENCE [LARGE SCALE GENOMIC DNA]</scope>
    <source>
        <strain evidence="2">GLS2T</strain>
    </source>
</reference>
<dbReference type="RefSeq" id="WP_244774220.1">
    <property type="nucleotide sequence ID" value="NZ_CP094929.1"/>
</dbReference>
<evidence type="ECO:0000313" key="1">
    <source>
        <dbReference type="EMBL" id="UOM52208.1"/>
    </source>
</evidence>
<dbReference type="PANTHER" id="PTHR43611:SF3">
    <property type="entry name" value="FLAVIN MONONUCLEOTIDE HYDROLASE 1, CHLOROPLATIC"/>
    <property type="match status" value="1"/>
</dbReference>
<dbReference type="InterPro" id="IPR006439">
    <property type="entry name" value="HAD-SF_hydro_IA"/>
</dbReference>
<keyword evidence="1" id="KW-0378">Hydrolase</keyword>
<dbReference type="SUPFAM" id="SSF56784">
    <property type="entry name" value="HAD-like"/>
    <property type="match status" value="1"/>
</dbReference>
<dbReference type="GO" id="GO:0016787">
    <property type="term" value="F:hydrolase activity"/>
    <property type="evidence" value="ECO:0007669"/>
    <property type="project" value="UniProtKB-KW"/>
</dbReference>
<organism evidence="1 2">
    <name type="scientific">Sphaerochaeta associata</name>
    <dbReference type="NCBI Taxonomy" id="1129264"/>
    <lineage>
        <taxon>Bacteria</taxon>
        <taxon>Pseudomonadati</taxon>
        <taxon>Spirochaetota</taxon>
        <taxon>Spirochaetia</taxon>
        <taxon>Spirochaetales</taxon>
        <taxon>Sphaerochaetaceae</taxon>
        <taxon>Sphaerochaeta</taxon>
    </lineage>
</organism>
<dbReference type="InterPro" id="IPR023198">
    <property type="entry name" value="PGP-like_dom2"/>
</dbReference>
<protein>
    <submittedName>
        <fullName evidence="1">HAD-IA family hydrolase</fullName>
    </submittedName>
</protein>
<dbReference type="NCBIfam" id="TIGR01509">
    <property type="entry name" value="HAD-SF-IA-v3"/>
    <property type="match status" value="1"/>
</dbReference>
<keyword evidence="2" id="KW-1185">Reference proteome</keyword>